<proteinExistence type="predicted"/>
<name>A0A840TJD8_9BACT</name>
<dbReference type="EMBL" id="JACHGF010000002">
    <property type="protein sequence ID" value="MBB5283045.1"/>
    <property type="molecule type" value="Genomic_DNA"/>
</dbReference>
<protein>
    <submittedName>
        <fullName evidence="1">Uncharacterized protein</fullName>
    </submittedName>
</protein>
<evidence type="ECO:0000313" key="1">
    <source>
        <dbReference type="EMBL" id="MBB5283045.1"/>
    </source>
</evidence>
<dbReference type="Proteomes" id="UP000557307">
    <property type="component" value="Unassembled WGS sequence"/>
</dbReference>
<gene>
    <name evidence="1" type="ORF">HNQ92_001171</name>
</gene>
<accession>A0A840TJD8</accession>
<keyword evidence="2" id="KW-1185">Reference proteome</keyword>
<dbReference type="RefSeq" id="WP_281380717.1">
    <property type="nucleotide sequence ID" value="NZ_JACHGF010000002.1"/>
</dbReference>
<organism evidence="1 2">
    <name type="scientific">Rhabdobacter roseus</name>
    <dbReference type="NCBI Taxonomy" id="1655419"/>
    <lineage>
        <taxon>Bacteria</taxon>
        <taxon>Pseudomonadati</taxon>
        <taxon>Bacteroidota</taxon>
        <taxon>Cytophagia</taxon>
        <taxon>Cytophagales</taxon>
        <taxon>Cytophagaceae</taxon>
        <taxon>Rhabdobacter</taxon>
    </lineage>
</organism>
<sequence length="43" mass="4765">MKRIVSTSLLLMLVFFGALGQTPSDTIEIKKALGIVFRKTARI</sequence>
<reference evidence="1 2" key="1">
    <citation type="submission" date="2020-08" db="EMBL/GenBank/DDBJ databases">
        <title>Genomic Encyclopedia of Type Strains, Phase IV (KMG-IV): sequencing the most valuable type-strain genomes for metagenomic binning, comparative biology and taxonomic classification.</title>
        <authorList>
            <person name="Goeker M."/>
        </authorList>
    </citation>
    <scope>NUCLEOTIDE SEQUENCE [LARGE SCALE GENOMIC DNA]</scope>
    <source>
        <strain evidence="1 2">DSM 105074</strain>
    </source>
</reference>
<dbReference type="AlphaFoldDB" id="A0A840TJD8"/>
<comment type="caution">
    <text evidence="1">The sequence shown here is derived from an EMBL/GenBank/DDBJ whole genome shotgun (WGS) entry which is preliminary data.</text>
</comment>
<evidence type="ECO:0000313" key="2">
    <source>
        <dbReference type="Proteomes" id="UP000557307"/>
    </source>
</evidence>